<organism evidence="1 2">
    <name type="scientific">Paralvinella palmiformis</name>
    <dbReference type="NCBI Taxonomy" id="53620"/>
    <lineage>
        <taxon>Eukaryota</taxon>
        <taxon>Metazoa</taxon>
        <taxon>Spiralia</taxon>
        <taxon>Lophotrochozoa</taxon>
        <taxon>Annelida</taxon>
        <taxon>Polychaeta</taxon>
        <taxon>Sedentaria</taxon>
        <taxon>Canalipalpata</taxon>
        <taxon>Terebellida</taxon>
        <taxon>Terebelliformia</taxon>
        <taxon>Alvinellidae</taxon>
        <taxon>Paralvinella</taxon>
    </lineage>
</organism>
<dbReference type="Proteomes" id="UP001208570">
    <property type="component" value="Unassembled WGS sequence"/>
</dbReference>
<dbReference type="AlphaFoldDB" id="A0AAD9IT01"/>
<reference evidence="1" key="1">
    <citation type="journal article" date="2023" name="Mol. Biol. Evol.">
        <title>Third-Generation Sequencing Reveals the Adaptive Role of the Epigenome in Three Deep-Sea Polychaetes.</title>
        <authorList>
            <person name="Perez M."/>
            <person name="Aroh O."/>
            <person name="Sun Y."/>
            <person name="Lan Y."/>
            <person name="Juniper S.K."/>
            <person name="Young C.R."/>
            <person name="Angers B."/>
            <person name="Qian P.Y."/>
        </authorList>
    </citation>
    <scope>NUCLEOTIDE SEQUENCE</scope>
    <source>
        <strain evidence="1">P08H-3</strain>
    </source>
</reference>
<protein>
    <submittedName>
        <fullName evidence="1">Uncharacterized protein</fullName>
    </submittedName>
</protein>
<keyword evidence="2" id="KW-1185">Reference proteome</keyword>
<name>A0AAD9IT01_9ANNE</name>
<comment type="caution">
    <text evidence="1">The sequence shown here is derived from an EMBL/GenBank/DDBJ whole genome shotgun (WGS) entry which is preliminary data.</text>
</comment>
<accession>A0AAD9IT01</accession>
<evidence type="ECO:0000313" key="2">
    <source>
        <dbReference type="Proteomes" id="UP001208570"/>
    </source>
</evidence>
<proteinExistence type="predicted"/>
<evidence type="ECO:0000313" key="1">
    <source>
        <dbReference type="EMBL" id="KAK2140149.1"/>
    </source>
</evidence>
<dbReference type="EMBL" id="JAODUP010001462">
    <property type="protein sequence ID" value="KAK2140149.1"/>
    <property type="molecule type" value="Genomic_DNA"/>
</dbReference>
<gene>
    <name evidence="1" type="ORF">LSH36_1462g00004</name>
</gene>
<sequence>MNKIKEEAAVPVDNTGFENKIGEDPNSNAGMFIQDVHYDEAGIYSVENIGNPPVQFEFTVSGANVHATNITIDFMGSTTVCKETFTCNDTFERAGKAHVIVDVLAYNTSISFPQDDAYYTVGEESKLQLLILLEKQIIPSRKKALSPVVTNGDQCGDVFTAGQQAHCQFDAPSAKVIAAKGSDNRPAGEIMDEVVLAVK</sequence>